<dbReference type="EMBL" id="CP002193">
    <property type="protein sequence ID" value="AFD27517.1"/>
    <property type="molecule type" value="Genomic_DNA"/>
</dbReference>
<geneLocation type="plasmid" evidence="2 3">
    <name>P2</name>
</geneLocation>
<sequence length="134" mass="15273">MLERTLDHMVFRFPYRYEVLLLLVFVVILAWPLFTGFQGFVMGVVIFLVLLDARSASQFKRGTEDLTTVDRYLSAIPFRYEILCGLAAVLWGLWWLTAGTTGFMFGVGIFMLALRARSSSQLKRGTATTYVEVE</sequence>
<reference evidence="2 3" key="1">
    <citation type="journal article" date="2012" name="PLoS ONE">
        <title>Genome sequence and transcriptome analysis of the radioresistant bacterium Deinococcus gobiensis: insights into the extreme environmental adaptations.</title>
        <authorList>
            <person name="Yuan M."/>
            <person name="Chen M."/>
            <person name="Zhang W."/>
            <person name="Lu W."/>
            <person name="Wang J."/>
            <person name="Yang M."/>
            <person name="Zhao P."/>
            <person name="Tang R."/>
            <person name="Li X."/>
            <person name="Hao Y."/>
            <person name="Zhou Z."/>
            <person name="Zhan Y."/>
            <person name="Yu H."/>
            <person name="Teng C."/>
            <person name="Yan Y."/>
            <person name="Ping S."/>
            <person name="Wang Y."/>
            <person name="Lin M."/>
        </authorList>
    </citation>
    <scope>NUCLEOTIDE SEQUENCE [LARGE SCALE GENOMIC DNA]</scope>
    <source>
        <strain evidence="3">DSM 21396 / JCM 16679 / CGMCC 1.7299 / I-0</strain>
        <plasmid evidence="2">P2</plasmid>
    </source>
</reference>
<keyword evidence="1" id="KW-1133">Transmembrane helix</keyword>
<organism evidence="2 3">
    <name type="scientific">Deinococcus gobiensis (strain DSM 21396 / JCM 16679 / CGMCC 1.7299 / I-0)</name>
    <dbReference type="NCBI Taxonomy" id="745776"/>
    <lineage>
        <taxon>Bacteria</taxon>
        <taxon>Thermotogati</taxon>
        <taxon>Deinococcota</taxon>
        <taxon>Deinococci</taxon>
        <taxon>Deinococcales</taxon>
        <taxon>Deinococcaceae</taxon>
        <taxon>Deinococcus</taxon>
    </lineage>
</organism>
<protein>
    <submittedName>
        <fullName evidence="2">Uncharacterized protein</fullName>
    </submittedName>
</protein>
<accession>H8H1X0</accession>
<keyword evidence="2" id="KW-0614">Plasmid</keyword>
<evidence type="ECO:0000256" key="1">
    <source>
        <dbReference type="SAM" id="Phobius"/>
    </source>
</evidence>
<feature type="transmembrane region" description="Helical" evidence="1">
    <location>
        <begin position="20"/>
        <end position="51"/>
    </location>
</feature>
<gene>
    <name evidence="2" type="ordered locus">DGo_PB0248</name>
</gene>
<dbReference type="HOGENOM" id="CLU_1892775_0_0_0"/>
<dbReference type="KEGG" id="dgo:DGo_PB0248"/>
<dbReference type="OrthoDB" id="72852at2"/>
<dbReference type="RefSeq" id="WP_014686612.1">
    <property type="nucleotide sequence ID" value="NC_017791.1"/>
</dbReference>
<evidence type="ECO:0000313" key="3">
    <source>
        <dbReference type="Proteomes" id="UP000007575"/>
    </source>
</evidence>
<dbReference type="Proteomes" id="UP000007575">
    <property type="component" value="Plasmid P2"/>
</dbReference>
<keyword evidence="1" id="KW-0812">Transmembrane</keyword>
<keyword evidence="1" id="KW-0472">Membrane</keyword>
<feature type="transmembrane region" description="Helical" evidence="1">
    <location>
        <begin position="95"/>
        <end position="114"/>
    </location>
</feature>
<evidence type="ECO:0000313" key="2">
    <source>
        <dbReference type="EMBL" id="AFD27517.1"/>
    </source>
</evidence>
<keyword evidence="3" id="KW-1185">Reference proteome</keyword>
<proteinExistence type="predicted"/>
<dbReference type="AlphaFoldDB" id="H8H1X0"/>
<name>H8H1X0_DEIGI</name>
<dbReference type="PATRIC" id="fig|745776.4.peg.3602"/>